<organism evidence="2 3">
    <name type="scientific">Arcticibacterium luteifluviistationis</name>
    <dbReference type="NCBI Taxonomy" id="1784714"/>
    <lineage>
        <taxon>Bacteria</taxon>
        <taxon>Pseudomonadati</taxon>
        <taxon>Bacteroidota</taxon>
        <taxon>Cytophagia</taxon>
        <taxon>Cytophagales</taxon>
        <taxon>Leadbetterellaceae</taxon>
        <taxon>Arcticibacterium</taxon>
    </lineage>
</organism>
<dbReference type="RefSeq" id="WP_111373584.1">
    <property type="nucleotide sequence ID" value="NZ_CP029480.1"/>
</dbReference>
<feature type="signal peptide" evidence="1">
    <location>
        <begin position="1"/>
        <end position="17"/>
    </location>
</feature>
<gene>
    <name evidence="2" type="ORF">DJ013_19390</name>
</gene>
<name>A0A2Z4GFY0_9BACT</name>
<reference evidence="2 3" key="1">
    <citation type="submission" date="2018-05" db="EMBL/GenBank/DDBJ databases">
        <title>Complete genome sequence of Arcticibacterium luteifluviistationis SM1504T, a cytophagaceae bacterium isolated from Arctic surface seawater.</title>
        <authorList>
            <person name="Li Y."/>
            <person name="Qin Q.-L."/>
        </authorList>
    </citation>
    <scope>NUCLEOTIDE SEQUENCE [LARGE SCALE GENOMIC DNA]</scope>
    <source>
        <strain evidence="2 3">SM1504</strain>
    </source>
</reference>
<proteinExistence type="predicted"/>
<sequence>MKYLFVLLLSVSFTLKAQTAPEKIDTLDAEAPLLIDMPTYSIELPNTWTIKAGCVEEQCTAHSPTDTLRGYDTYIESVNLTVNKLSSASYTAEKYANFSIGYLPKVVKGFKVLEKKKLSPKSYVISYKGNKNNIWQTWIQYYHVKNSKVYIVTFSAETLKYRHYQDMIEPYLASFKFK</sequence>
<evidence type="ECO:0000313" key="2">
    <source>
        <dbReference type="EMBL" id="AWW00217.1"/>
    </source>
</evidence>
<feature type="chain" id="PRO_5016462438" evidence="1">
    <location>
        <begin position="18"/>
        <end position="178"/>
    </location>
</feature>
<accession>A0A2Z4GFY0</accession>
<keyword evidence="1" id="KW-0732">Signal</keyword>
<protein>
    <submittedName>
        <fullName evidence="2">Uncharacterized protein</fullName>
    </submittedName>
</protein>
<dbReference type="Gene3D" id="3.40.1000.10">
    <property type="entry name" value="Mog1/PsbP, alpha/beta/alpha sandwich"/>
    <property type="match status" value="1"/>
</dbReference>
<keyword evidence="3" id="KW-1185">Reference proteome</keyword>
<evidence type="ECO:0000256" key="1">
    <source>
        <dbReference type="SAM" id="SignalP"/>
    </source>
</evidence>
<evidence type="ECO:0000313" key="3">
    <source>
        <dbReference type="Proteomes" id="UP000249873"/>
    </source>
</evidence>
<dbReference type="KEGG" id="als:DJ013_19390"/>
<dbReference type="AlphaFoldDB" id="A0A2Z4GFY0"/>
<dbReference type="OrthoDB" id="670066at2"/>
<dbReference type="EMBL" id="CP029480">
    <property type="protein sequence ID" value="AWW00217.1"/>
    <property type="molecule type" value="Genomic_DNA"/>
</dbReference>
<dbReference type="Proteomes" id="UP000249873">
    <property type="component" value="Chromosome"/>
</dbReference>